<reference evidence="5" key="1">
    <citation type="submission" date="2023-01" db="EMBL/GenBank/DDBJ databases">
        <title>Xenophilus mangrovi sp. nov., isolated from soil of Mangrove nature reserve.</title>
        <authorList>
            <person name="Xu S."/>
            <person name="Liu Z."/>
            <person name="Xu Y."/>
        </authorList>
    </citation>
    <scope>NUCLEOTIDE SEQUENCE</scope>
    <source>
        <strain evidence="5">YW8</strain>
    </source>
</reference>
<evidence type="ECO:0000313" key="6">
    <source>
        <dbReference type="Proteomes" id="UP001212602"/>
    </source>
</evidence>
<gene>
    <name evidence="5" type="ORF">PGB34_10545</name>
</gene>
<dbReference type="RefSeq" id="WP_271428033.1">
    <property type="nucleotide sequence ID" value="NZ_JAQIPB010000003.1"/>
</dbReference>
<dbReference type="InterPro" id="IPR033891">
    <property type="entry name" value="TTC38"/>
</dbReference>
<keyword evidence="4" id="KW-0802">TPR repeat</keyword>
<dbReference type="Proteomes" id="UP001212602">
    <property type="component" value="Unassembled WGS sequence"/>
</dbReference>
<dbReference type="SUPFAM" id="SSF48452">
    <property type="entry name" value="TPR-like"/>
    <property type="match status" value="1"/>
</dbReference>
<dbReference type="Gene3D" id="1.25.40.10">
    <property type="entry name" value="Tetratricopeptide repeat domain"/>
    <property type="match status" value="1"/>
</dbReference>
<evidence type="ECO:0000256" key="3">
    <source>
        <dbReference type="ARBA" id="ARBA00022737"/>
    </source>
</evidence>
<evidence type="ECO:0000256" key="1">
    <source>
        <dbReference type="ARBA" id="ARBA00005857"/>
    </source>
</evidence>
<dbReference type="PANTHER" id="PTHR16263">
    <property type="entry name" value="TETRATRICOPEPTIDE REPEAT PROTEIN 38"/>
    <property type="match status" value="1"/>
</dbReference>
<dbReference type="InterPro" id="IPR011990">
    <property type="entry name" value="TPR-like_helical_dom_sf"/>
</dbReference>
<dbReference type="PANTHER" id="PTHR16263:SF4">
    <property type="entry name" value="TETRATRICOPEPTIDE REPEAT PROTEIN 38"/>
    <property type="match status" value="1"/>
</dbReference>
<evidence type="ECO:0000313" key="5">
    <source>
        <dbReference type="EMBL" id="MDA7416803.1"/>
    </source>
</evidence>
<accession>A0AAE3N901</accession>
<organism evidence="5 6">
    <name type="scientific">Xenophilus arseniciresistens</name>
    <dbReference type="NCBI Taxonomy" id="1283306"/>
    <lineage>
        <taxon>Bacteria</taxon>
        <taxon>Pseudomonadati</taxon>
        <taxon>Pseudomonadota</taxon>
        <taxon>Betaproteobacteria</taxon>
        <taxon>Burkholderiales</taxon>
        <taxon>Comamonadaceae</taxon>
        <taxon>Xenophilus</taxon>
    </lineage>
</organism>
<evidence type="ECO:0000256" key="2">
    <source>
        <dbReference type="ARBA" id="ARBA00019992"/>
    </source>
</evidence>
<dbReference type="CDD" id="cd05804">
    <property type="entry name" value="StaR_like"/>
    <property type="match status" value="1"/>
</dbReference>
<keyword evidence="6" id="KW-1185">Reference proteome</keyword>
<name>A0AAE3N901_9BURK</name>
<dbReference type="AlphaFoldDB" id="A0AAE3N901"/>
<sequence length="463" mass="50164">MNSVAPPTESRLPTDALGNPGTVTDALSRRLVDDFVLGFIACEARAANLAVQAHADEHPYVQACHAALQMFAESASAAASARPHIARAAAQAHLAHPREQRFIAAVAAWVNGDLRTAIGLHEAQAREYPRDLASLKLGQYHCFNLGDCAGMLRLALAAAPHAADVPQMHGMLAFGYEQCHLMRQAEASARQAIAMQRKEPWAHHALAHVMLTEGRLREGLAFMQDVSETWTDLNSFMLTHNWWHLALFLIDLGRADEALAVHDTHCWGVVRDYSQDQIGAVSLLARLELAGVDVGARWQALAPWLAPRTQDHVLPFLDLQYLYGLARAGRPEADTLLAHIEAHAPRAPEATRAAWQRVCVPAAHGLLAHARGRHAQAAQALGQALPRMIEIGGSHAQRDLFGQVWLDALVRSASPWALATAQDLLQQQANGQPESLRLRAQLRTVYAALGLPTALATAASGPA</sequence>
<protein>
    <recommendedName>
        <fullName evidence="2">Tetratricopeptide repeat protein 38</fullName>
    </recommendedName>
</protein>
<dbReference type="EMBL" id="JAQIPB010000003">
    <property type="protein sequence ID" value="MDA7416803.1"/>
    <property type="molecule type" value="Genomic_DNA"/>
</dbReference>
<evidence type="ECO:0000256" key="4">
    <source>
        <dbReference type="ARBA" id="ARBA00022803"/>
    </source>
</evidence>
<proteinExistence type="inferred from homology"/>
<keyword evidence="3" id="KW-0677">Repeat</keyword>
<comment type="similarity">
    <text evidence="1">Belongs to the TTC38 family.</text>
</comment>
<comment type="caution">
    <text evidence="5">The sequence shown here is derived from an EMBL/GenBank/DDBJ whole genome shotgun (WGS) entry which is preliminary data.</text>
</comment>